<dbReference type="PANTHER" id="PTHR32089">
    <property type="entry name" value="METHYL-ACCEPTING CHEMOTAXIS PROTEIN MCPB"/>
    <property type="match status" value="1"/>
</dbReference>
<dbReference type="InterPro" id="IPR003660">
    <property type="entry name" value="HAMP_dom"/>
</dbReference>
<evidence type="ECO:0000259" key="7">
    <source>
        <dbReference type="PROSITE" id="PS50111"/>
    </source>
</evidence>
<dbReference type="GO" id="GO:0006935">
    <property type="term" value="P:chemotaxis"/>
    <property type="evidence" value="ECO:0007669"/>
    <property type="project" value="InterPro"/>
</dbReference>
<comment type="caution">
    <text evidence="9">The sequence shown here is derived from an EMBL/GenBank/DDBJ whole genome shotgun (WGS) entry which is preliminary data.</text>
</comment>
<sequence>MLPIRFWRGRPRRGEEGMNLFDRMRIFPRIMLVLAIMMLTMIGIWFSGFHYLGKANVNMQAMQEKNVAPIVDIGKVRTNLRTVETIFYQLTLETDKSKHNALIGQMMELIGENNKLLASFAKTLTAPTDKQMLDELMVKLKEYQSKRSELIQLVLHEESASALSQYQALAPLLQEINAGFQELMSKKEAEALASYQATAAEGVRANQIMITILAIAAVVSTLFGIGIARSVSQPVRNVTEWITRFAEQTARGESDLSERVAVKAAGEIGTLIASFNLFIEKVQEIVHTTKESVDELFVSAEGLLVCAAQSQTASASAQTAMQEVSVLSTEQLKSTEDVAAVVVEVSTGVQTIADRTAQIADSSAVMTGEALQGDRLLRAVVEQITFMDDKVKATALIIHKLGEKSQQIVKALGVITAISQQTSLLALNAAIEAARANEHGRGFAVVADEVRKLAEESHQSAARIERLIADIQDGSQNAVAAMEGMIAEVESGLGAAHDTGQAFGKIMALITEVTGQLQEISAVSTQVSAGAQETAASVQQLTQAAQTVSQHSQEVAMHAEGQLAASTQVSDVAQSIGARAEQLKAIVARFHV</sequence>
<evidence type="ECO:0000256" key="6">
    <source>
        <dbReference type="PROSITE-ProRule" id="PRU00284"/>
    </source>
</evidence>
<dbReference type="Gene3D" id="1.10.287.950">
    <property type="entry name" value="Methyl-accepting chemotaxis protein"/>
    <property type="match status" value="1"/>
</dbReference>
<feature type="domain" description="Methyl-accepting transducer" evidence="7">
    <location>
        <begin position="306"/>
        <end position="542"/>
    </location>
</feature>
<dbReference type="Proteomes" id="UP000271031">
    <property type="component" value="Unassembled WGS sequence"/>
</dbReference>
<keyword evidence="3" id="KW-0472">Membrane</keyword>
<accession>A0A3M8DP07</accession>
<dbReference type="InterPro" id="IPR004090">
    <property type="entry name" value="Chemotax_Me-accpt_rcpt"/>
</dbReference>
<evidence type="ECO:0000313" key="10">
    <source>
        <dbReference type="Proteomes" id="UP000271031"/>
    </source>
</evidence>
<evidence type="ECO:0000256" key="1">
    <source>
        <dbReference type="ARBA" id="ARBA00004236"/>
    </source>
</evidence>
<dbReference type="PRINTS" id="PR00260">
    <property type="entry name" value="CHEMTRNSDUCR"/>
</dbReference>
<comment type="subcellular location">
    <subcellularLocation>
        <location evidence="1">Cell membrane</location>
    </subcellularLocation>
</comment>
<dbReference type="GO" id="GO:0005886">
    <property type="term" value="C:plasma membrane"/>
    <property type="evidence" value="ECO:0007669"/>
    <property type="project" value="UniProtKB-SubCell"/>
</dbReference>
<dbReference type="AlphaFoldDB" id="A0A3M8DP07"/>
<comment type="similarity">
    <text evidence="5">Belongs to the methyl-accepting chemotaxis (MCP) protein family.</text>
</comment>
<keyword evidence="10" id="KW-1185">Reference proteome</keyword>
<evidence type="ECO:0000256" key="2">
    <source>
        <dbReference type="ARBA" id="ARBA00022475"/>
    </source>
</evidence>
<evidence type="ECO:0000256" key="4">
    <source>
        <dbReference type="ARBA" id="ARBA00023224"/>
    </source>
</evidence>
<dbReference type="PROSITE" id="PS50111">
    <property type="entry name" value="CHEMOTAXIS_TRANSDUC_2"/>
    <property type="match status" value="1"/>
</dbReference>
<dbReference type="PANTHER" id="PTHR32089:SF112">
    <property type="entry name" value="LYSOZYME-LIKE PROTEIN-RELATED"/>
    <property type="match status" value="1"/>
</dbReference>
<dbReference type="InterPro" id="IPR004089">
    <property type="entry name" value="MCPsignal_dom"/>
</dbReference>
<dbReference type="Gene3D" id="6.10.340.10">
    <property type="match status" value="1"/>
</dbReference>
<keyword evidence="2" id="KW-1003">Cell membrane</keyword>
<gene>
    <name evidence="9" type="ORF">EDM56_11855</name>
</gene>
<feature type="domain" description="HAMP" evidence="8">
    <location>
        <begin position="229"/>
        <end position="287"/>
    </location>
</feature>
<organism evidence="9 10">
    <name type="scientific">Brevibacillus fluminis</name>
    <dbReference type="NCBI Taxonomy" id="511487"/>
    <lineage>
        <taxon>Bacteria</taxon>
        <taxon>Bacillati</taxon>
        <taxon>Bacillota</taxon>
        <taxon>Bacilli</taxon>
        <taxon>Bacillales</taxon>
        <taxon>Paenibacillaceae</taxon>
        <taxon>Brevibacillus</taxon>
    </lineage>
</organism>
<dbReference type="PROSITE" id="PS50885">
    <property type="entry name" value="HAMP"/>
    <property type="match status" value="1"/>
</dbReference>
<dbReference type="GO" id="GO:0007165">
    <property type="term" value="P:signal transduction"/>
    <property type="evidence" value="ECO:0007669"/>
    <property type="project" value="UniProtKB-KW"/>
</dbReference>
<dbReference type="CDD" id="cd06225">
    <property type="entry name" value="HAMP"/>
    <property type="match status" value="1"/>
</dbReference>
<evidence type="ECO:0000259" key="8">
    <source>
        <dbReference type="PROSITE" id="PS50885"/>
    </source>
</evidence>
<reference evidence="9 10" key="1">
    <citation type="submission" date="2018-10" db="EMBL/GenBank/DDBJ databases">
        <title>Phylogenomics of Brevibacillus.</title>
        <authorList>
            <person name="Dunlap C."/>
        </authorList>
    </citation>
    <scope>NUCLEOTIDE SEQUENCE [LARGE SCALE GENOMIC DNA]</scope>
    <source>
        <strain evidence="9 10">JCM 15716</strain>
    </source>
</reference>
<keyword evidence="4 6" id="KW-0807">Transducer</keyword>
<dbReference type="GO" id="GO:0004888">
    <property type="term" value="F:transmembrane signaling receptor activity"/>
    <property type="evidence" value="ECO:0007669"/>
    <property type="project" value="InterPro"/>
</dbReference>
<dbReference type="Pfam" id="PF00672">
    <property type="entry name" value="HAMP"/>
    <property type="match status" value="1"/>
</dbReference>
<dbReference type="InterPro" id="IPR024478">
    <property type="entry name" value="HlyB_4HB_MCP"/>
</dbReference>
<evidence type="ECO:0000313" key="9">
    <source>
        <dbReference type="EMBL" id="RNB89846.1"/>
    </source>
</evidence>
<dbReference type="Pfam" id="PF12729">
    <property type="entry name" value="4HB_MCP_1"/>
    <property type="match status" value="1"/>
</dbReference>
<dbReference type="SMART" id="SM00283">
    <property type="entry name" value="MA"/>
    <property type="match status" value="1"/>
</dbReference>
<proteinExistence type="inferred from homology"/>
<dbReference type="SUPFAM" id="SSF58104">
    <property type="entry name" value="Methyl-accepting chemotaxis protein (MCP) signaling domain"/>
    <property type="match status" value="1"/>
</dbReference>
<protein>
    <submittedName>
        <fullName evidence="9">Methyl-accepting chemotaxis protein</fullName>
    </submittedName>
</protein>
<evidence type="ECO:0000256" key="5">
    <source>
        <dbReference type="ARBA" id="ARBA00029447"/>
    </source>
</evidence>
<dbReference type="CDD" id="cd11386">
    <property type="entry name" value="MCP_signal"/>
    <property type="match status" value="1"/>
</dbReference>
<dbReference type="OrthoDB" id="9177152at2"/>
<name>A0A3M8DP07_9BACL</name>
<evidence type="ECO:0000256" key="3">
    <source>
        <dbReference type="ARBA" id="ARBA00023136"/>
    </source>
</evidence>
<dbReference type="SMART" id="SM00304">
    <property type="entry name" value="HAMP"/>
    <property type="match status" value="2"/>
</dbReference>
<dbReference type="EMBL" id="RHHQ01000008">
    <property type="protein sequence ID" value="RNB89846.1"/>
    <property type="molecule type" value="Genomic_DNA"/>
</dbReference>
<dbReference type="Pfam" id="PF00015">
    <property type="entry name" value="MCPsignal"/>
    <property type="match status" value="1"/>
</dbReference>